<dbReference type="PANTHER" id="PTHR11092:SF0">
    <property type="entry name" value="EPIMERASE FAMILY PROTEIN SDR39U1"/>
    <property type="match status" value="1"/>
</dbReference>
<feature type="domain" description="DUF1731" evidence="3">
    <location>
        <begin position="268"/>
        <end position="313"/>
    </location>
</feature>
<dbReference type="CDD" id="cd05242">
    <property type="entry name" value="SDR_a8"/>
    <property type="match status" value="1"/>
</dbReference>
<proteinExistence type="inferred from homology"/>
<dbReference type="RefSeq" id="WP_406696480.1">
    <property type="nucleotide sequence ID" value="NZ_CP155447.1"/>
</dbReference>
<dbReference type="InterPro" id="IPR001509">
    <property type="entry name" value="Epimerase_deHydtase"/>
</dbReference>
<feature type="domain" description="NAD-dependent epimerase/dehydratase" evidence="2">
    <location>
        <begin position="3"/>
        <end position="233"/>
    </location>
</feature>
<evidence type="ECO:0000313" key="4">
    <source>
        <dbReference type="EMBL" id="XBH03740.1"/>
    </source>
</evidence>
<dbReference type="InterPro" id="IPR036291">
    <property type="entry name" value="NAD(P)-bd_dom_sf"/>
</dbReference>
<dbReference type="Pfam" id="PF01370">
    <property type="entry name" value="Epimerase"/>
    <property type="match status" value="1"/>
</dbReference>
<comment type="similarity">
    <text evidence="1">Belongs to the NAD(P)-dependent epimerase/dehydratase family. SDR39U1 subfamily.</text>
</comment>
<dbReference type="Gene3D" id="3.40.50.720">
    <property type="entry name" value="NAD(P)-binding Rossmann-like Domain"/>
    <property type="match status" value="1"/>
</dbReference>
<dbReference type="SUPFAM" id="SSF51735">
    <property type="entry name" value="NAD(P)-binding Rossmann-fold domains"/>
    <property type="match status" value="1"/>
</dbReference>
<evidence type="ECO:0000259" key="2">
    <source>
        <dbReference type="Pfam" id="PF01370"/>
    </source>
</evidence>
<gene>
    <name evidence="4" type="ORF">V5E97_36360</name>
</gene>
<organism evidence="4">
    <name type="scientific">Singulisphaera sp. Ch08</name>
    <dbReference type="NCBI Taxonomy" id="3120278"/>
    <lineage>
        <taxon>Bacteria</taxon>
        <taxon>Pseudomonadati</taxon>
        <taxon>Planctomycetota</taxon>
        <taxon>Planctomycetia</taxon>
        <taxon>Isosphaerales</taxon>
        <taxon>Isosphaeraceae</taxon>
        <taxon>Singulisphaera</taxon>
    </lineage>
</organism>
<dbReference type="InterPro" id="IPR013549">
    <property type="entry name" value="DUF1731"/>
</dbReference>
<dbReference type="PANTHER" id="PTHR11092">
    <property type="entry name" value="SUGAR NUCLEOTIDE EPIMERASE RELATED"/>
    <property type="match status" value="1"/>
</dbReference>
<dbReference type="AlphaFoldDB" id="A0AAU7CF85"/>
<evidence type="ECO:0000259" key="3">
    <source>
        <dbReference type="Pfam" id="PF08338"/>
    </source>
</evidence>
<sequence>MRVFITGGTGLIGRHLVRRLAERGDQPVILSRHSDQARRDPSMRMREIVPGDPTTSGAWQNVVDGCDAVVNLAGHNIFEDRWNSQVKRKIRDSRVYGTENLVAAIAKAKNAPKVMVQSSAIGYYGTPAEAELTEESPSGSDFMAVVCREWEEAAHHVEALGVRLSVVRTGIVLERGAGALGVMVPIFKWPLGAAPIGNGGSLVKPATGQQWMSWIHIDDIVGILLLALDNPAATGPINGTAPHPVRNAEFSKALARSLWRPCAPFGPPDPLLKLVLGEVADVITKGQKVLPTRALALGYSFKYPTLDAAMKALFAKPAVATVPKPEPSSAVKSGHHH</sequence>
<dbReference type="NCBIfam" id="TIGR01777">
    <property type="entry name" value="yfcH"/>
    <property type="match status" value="1"/>
</dbReference>
<protein>
    <submittedName>
        <fullName evidence="4">TIGR01777 family oxidoreductase</fullName>
    </submittedName>
</protein>
<dbReference type="EMBL" id="CP155447">
    <property type="protein sequence ID" value="XBH03740.1"/>
    <property type="molecule type" value="Genomic_DNA"/>
</dbReference>
<reference evidence="4" key="1">
    <citation type="submission" date="2024-05" db="EMBL/GenBank/DDBJ databases">
        <title>Planctomycetes of the genus Singulisphaera possess chitinolytic capabilities.</title>
        <authorList>
            <person name="Ivanova A."/>
        </authorList>
    </citation>
    <scope>NUCLEOTIDE SEQUENCE</scope>
    <source>
        <strain evidence="4">Ch08T</strain>
    </source>
</reference>
<dbReference type="Pfam" id="PF08338">
    <property type="entry name" value="DUF1731"/>
    <property type="match status" value="1"/>
</dbReference>
<name>A0AAU7CF85_9BACT</name>
<accession>A0AAU7CF85</accession>
<dbReference type="InterPro" id="IPR010099">
    <property type="entry name" value="SDR39U1"/>
</dbReference>
<evidence type="ECO:0000256" key="1">
    <source>
        <dbReference type="ARBA" id="ARBA00009353"/>
    </source>
</evidence>